<keyword evidence="5 9" id="KW-0822">Tryptophan biosynthesis</keyword>
<comment type="similarity">
    <text evidence="9 10">Belongs to the TrpA family.</text>
</comment>
<dbReference type="InterPro" id="IPR011060">
    <property type="entry name" value="RibuloseP-bd_barrel"/>
</dbReference>
<dbReference type="SUPFAM" id="SSF51366">
    <property type="entry name" value="Ribulose-phoshate binding barrel"/>
    <property type="match status" value="1"/>
</dbReference>
<dbReference type="STRING" id="1423812.FD20_GL002547"/>
<dbReference type="PANTHER" id="PTHR43406">
    <property type="entry name" value="TRYPTOPHAN SYNTHASE, ALPHA CHAIN"/>
    <property type="match status" value="1"/>
</dbReference>
<comment type="subunit">
    <text evidence="3 9">Tetramer of two alpha and two beta chains.</text>
</comment>
<comment type="catalytic activity">
    <reaction evidence="8 9">
        <text>(1S,2R)-1-C-(indol-3-yl)glycerol 3-phosphate + L-serine = D-glyceraldehyde 3-phosphate + L-tryptophan + H2O</text>
        <dbReference type="Rhea" id="RHEA:10532"/>
        <dbReference type="ChEBI" id="CHEBI:15377"/>
        <dbReference type="ChEBI" id="CHEBI:33384"/>
        <dbReference type="ChEBI" id="CHEBI:57912"/>
        <dbReference type="ChEBI" id="CHEBI:58866"/>
        <dbReference type="ChEBI" id="CHEBI:59776"/>
        <dbReference type="EC" id="4.2.1.20"/>
    </reaction>
</comment>
<dbReference type="Gene3D" id="3.20.20.70">
    <property type="entry name" value="Aldolase class I"/>
    <property type="match status" value="1"/>
</dbReference>
<evidence type="ECO:0000256" key="10">
    <source>
        <dbReference type="RuleBase" id="RU003662"/>
    </source>
</evidence>
<organism evidence="11 12">
    <name type="scientific">Liquorilactobacillus uvarum DSM 19971</name>
    <dbReference type="NCBI Taxonomy" id="1423812"/>
    <lineage>
        <taxon>Bacteria</taxon>
        <taxon>Bacillati</taxon>
        <taxon>Bacillota</taxon>
        <taxon>Bacilli</taxon>
        <taxon>Lactobacillales</taxon>
        <taxon>Lactobacillaceae</taxon>
        <taxon>Liquorilactobacillus</taxon>
    </lineage>
</organism>
<dbReference type="PROSITE" id="PS00167">
    <property type="entry name" value="TRP_SYNTHASE_ALPHA"/>
    <property type="match status" value="1"/>
</dbReference>
<dbReference type="CDD" id="cd04724">
    <property type="entry name" value="Tryptophan_synthase_alpha"/>
    <property type="match status" value="1"/>
</dbReference>
<feature type="active site" description="Proton acceptor" evidence="9">
    <location>
        <position position="55"/>
    </location>
</feature>
<dbReference type="InterPro" id="IPR002028">
    <property type="entry name" value="Trp_synthase_suA"/>
</dbReference>
<name>A0A0R1Q8V4_9LACO</name>
<proteinExistence type="inferred from homology"/>
<dbReference type="InterPro" id="IPR013785">
    <property type="entry name" value="Aldolase_TIM"/>
</dbReference>
<comment type="function">
    <text evidence="1 9">The alpha subunit is responsible for the aldol cleavage of indoleglycerol phosphate to indole and glyceraldehyde 3-phosphate.</text>
</comment>
<dbReference type="NCBIfam" id="TIGR00262">
    <property type="entry name" value="trpA"/>
    <property type="match status" value="1"/>
</dbReference>
<dbReference type="PANTHER" id="PTHR43406:SF1">
    <property type="entry name" value="TRYPTOPHAN SYNTHASE ALPHA CHAIN, CHLOROPLASTIC"/>
    <property type="match status" value="1"/>
</dbReference>
<dbReference type="EC" id="4.2.1.20" evidence="9"/>
<evidence type="ECO:0000256" key="6">
    <source>
        <dbReference type="ARBA" id="ARBA00023141"/>
    </source>
</evidence>
<evidence type="ECO:0000313" key="11">
    <source>
        <dbReference type="EMBL" id="KRL37707.1"/>
    </source>
</evidence>
<keyword evidence="7 9" id="KW-0456">Lyase</keyword>
<dbReference type="FunFam" id="3.20.20.70:FF:000037">
    <property type="entry name" value="Tryptophan synthase alpha chain"/>
    <property type="match status" value="1"/>
</dbReference>
<accession>A0A0R1Q8V4</accession>
<evidence type="ECO:0000256" key="7">
    <source>
        <dbReference type="ARBA" id="ARBA00023239"/>
    </source>
</evidence>
<keyword evidence="12" id="KW-1185">Reference proteome</keyword>
<dbReference type="GO" id="GO:0004834">
    <property type="term" value="F:tryptophan synthase activity"/>
    <property type="evidence" value="ECO:0007669"/>
    <property type="project" value="UniProtKB-UniRule"/>
</dbReference>
<dbReference type="Pfam" id="PF00290">
    <property type="entry name" value="Trp_syntA"/>
    <property type="match status" value="1"/>
</dbReference>
<sequence>MTNISNAFKNKKAFIGFVVACDPNFEKSIDYVKTLADAGTDVIEIGVPFSDPIADGPVIQEAGLRAFKNGVSTKRVFEMVAKIREKTTVPLVLLVYLNNIFKYGYDKFFSACQQLNINGVIIPDLPVEERSEVAVFAKKADCSLIPLVAPTSGNRIKKIVAGTDGFVYAVSSLGVTGARDRITTDLDTMVSNIKRFTDAPIAVGFGIHSPEQAVEIAKTADGVIVGSAIVKIIAQEGTHAEEKLIDYVSNMKKALKQPETNRI</sequence>
<dbReference type="GO" id="GO:0005829">
    <property type="term" value="C:cytosol"/>
    <property type="evidence" value="ECO:0007669"/>
    <property type="project" value="TreeGrafter"/>
</dbReference>
<dbReference type="RefSeq" id="WP_057736717.1">
    <property type="nucleotide sequence ID" value="NZ_AZEG01000009.1"/>
</dbReference>
<feature type="active site" description="Proton acceptor" evidence="9">
    <location>
        <position position="44"/>
    </location>
</feature>
<keyword evidence="4 9" id="KW-0028">Amino-acid biosynthesis</keyword>
<dbReference type="EMBL" id="AZEG01000009">
    <property type="protein sequence ID" value="KRL37707.1"/>
    <property type="molecule type" value="Genomic_DNA"/>
</dbReference>
<comment type="pathway">
    <text evidence="2 9">Amino-acid biosynthesis; L-tryptophan biosynthesis; L-tryptophan from chorismate: step 5/5.</text>
</comment>
<dbReference type="UniPathway" id="UPA00035">
    <property type="reaction ID" value="UER00044"/>
</dbReference>
<evidence type="ECO:0000256" key="9">
    <source>
        <dbReference type="HAMAP-Rule" id="MF_00131"/>
    </source>
</evidence>
<keyword evidence="6 9" id="KW-0057">Aromatic amino acid biosynthesis</keyword>
<dbReference type="AlphaFoldDB" id="A0A0R1Q8V4"/>
<dbReference type="OrthoDB" id="9804578at2"/>
<reference evidence="11 12" key="1">
    <citation type="journal article" date="2015" name="Genome Announc.">
        <title>Expanding the biotechnology potential of lactobacilli through comparative genomics of 213 strains and associated genera.</title>
        <authorList>
            <person name="Sun Z."/>
            <person name="Harris H.M."/>
            <person name="McCann A."/>
            <person name="Guo C."/>
            <person name="Argimon S."/>
            <person name="Zhang W."/>
            <person name="Yang X."/>
            <person name="Jeffery I.B."/>
            <person name="Cooney J.C."/>
            <person name="Kagawa T.F."/>
            <person name="Liu W."/>
            <person name="Song Y."/>
            <person name="Salvetti E."/>
            <person name="Wrobel A."/>
            <person name="Rasinkangas P."/>
            <person name="Parkhill J."/>
            <person name="Rea M.C."/>
            <person name="O'Sullivan O."/>
            <person name="Ritari J."/>
            <person name="Douillard F.P."/>
            <person name="Paul Ross R."/>
            <person name="Yang R."/>
            <person name="Briner A.E."/>
            <person name="Felis G.E."/>
            <person name="de Vos W.M."/>
            <person name="Barrangou R."/>
            <person name="Klaenhammer T.R."/>
            <person name="Caufield P.W."/>
            <person name="Cui Y."/>
            <person name="Zhang H."/>
            <person name="O'Toole P.W."/>
        </authorList>
    </citation>
    <scope>NUCLEOTIDE SEQUENCE [LARGE SCALE GENOMIC DNA]</scope>
    <source>
        <strain evidence="11 12">DSM 19971</strain>
    </source>
</reference>
<gene>
    <name evidence="9" type="primary">trpA</name>
    <name evidence="11" type="ORF">FD20_GL002547</name>
</gene>
<evidence type="ECO:0000256" key="8">
    <source>
        <dbReference type="ARBA" id="ARBA00049047"/>
    </source>
</evidence>
<evidence type="ECO:0000256" key="5">
    <source>
        <dbReference type="ARBA" id="ARBA00022822"/>
    </source>
</evidence>
<evidence type="ECO:0000256" key="3">
    <source>
        <dbReference type="ARBA" id="ARBA00011270"/>
    </source>
</evidence>
<evidence type="ECO:0000256" key="2">
    <source>
        <dbReference type="ARBA" id="ARBA00004733"/>
    </source>
</evidence>
<evidence type="ECO:0000256" key="1">
    <source>
        <dbReference type="ARBA" id="ARBA00003365"/>
    </source>
</evidence>
<evidence type="ECO:0000313" key="12">
    <source>
        <dbReference type="Proteomes" id="UP000051155"/>
    </source>
</evidence>
<dbReference type="Proteomes" id="UP000051155">
    <property type="component" value="Unassembled WGS sequence"/>
</dbReference>
<protein>
    <recommendedName>
        <fullName evidence="9">Tryptophan synthase alpha chain</fullName>
        <ecNumber evidence="9">4.2.1.20</ecNumber>
    </recommendedName>
</protein>
<dbReference type="PATRIC" id="fig|1423812.3.peg.2705"/>
<comment type="caution">
    <text evidence="11">The sequence shown here is derived from an EMBL/GenBank/DDBJ whole genome shotgun (WGS) entry which is preliminary data.</text>
</comment>
<dbReference type="HAMAP" id="MF_00131">
    <property type="entry name" value="Trp_synth_alpha"/>
    <property type="match status" value="1"/>
</dbReference>
<dbReference type="InterPro" id="IPR018204">
    <property type="entry name" value="Trp_synthase_alpha_AS"/>
</dbReference>
<evidence type="ECO:0000256" key="4">
    <source>
        <dbReference type="ARBA" id="ARBA00022605"/>
    </source>
</evidence>